<dbReference type="NCBIfam" id="NF009467">
    <property type="entry name" value="PRK12826.1-3"/>
    <property type="match status" value="1"/>
</dbReference>
<dbReference type="GO" id="GO:0016491">
    <property type="term" value="F:oxidoreductase activity"/>
    <property type="evidence" value="ECO:0007669"/>
    <property type="project" value="UniProtKB-KW"/>
</dbReference>
<gene>
    <name evidence="5" type="ORF">AWC31_09325</name>
</gene>
<evidence type="ECO:0000256" key="1">
    <source>
        <dbReference type="ARBA" id="ARBA00006484"/>
    </source>
</evidence>
<evidence type="ECO:0000256" key="2">
    <source>
        <dbReference type="ARBA" id="ARBA00023002"/>
    </source>
</evidence>
<dbReference type="EMBL" id="LQQA01000034">
    <property type="protein sequence ID" value="ORX09146.1"/>
    <property type="molecule type" value="Genomic_DNA"/>
</dbReference>
<dbReference type="InterPro" id="IPR020904">
    <property type="entry name" value="Sc_DH/Rdtase_CS"/>
</dbReference>
<dbReference type="PANTHER" id="PTHR24321">
    <property type="entry name" value="DEHYDROGENASES, SHORT CHAIN"/>
    <property type="match status" value="1"/>
</dbReference>
<proteinExistence type="inferred from homology"/>
<dbReference type="CDD" id="cd05233">
    <property type="entry name" value="SDR_c"/>
    <property type="match status" value="1"/>
</dbReference>
<evidence type="ECO:0000256" key="4">
    <source>
        <dbReference type="RuleBase" id="RU000363"/>
    </source>
</evidence>
<dbReference type="NCBIfam" id="TIGR03971">
    <property type="entry name" value="SDR_subfam_1"/>
    <property type="match status" value="1"/>
</dbReference>
<dbReference type="Proteomes" id="UP000193964">
    <property type="component" value="Unassembled WGS sequence"/>
</dbReference>
<dbReference type="Pfam" id="PF00106">
    <property type="entry name" value="adh_short"/>
    <property type="match status" value="1"/>
</dbReference>
<dbReference type="SUPFAM" id="SSF51735">
    <property type="entry name" value="NAD(P)-binding Rossmann-fold domains"/>
    <property type="match status" value="1"/>
</dbReference>
<dbReference type="PROSITE" id="PS00061">
    <property type="entry name" value="ADH_SHORT"/>
    <property type="match status" value="1"/>
</dbReference>
<dbReference type="InterPro" id="IPR002347">
    <property type="entry name" value="SDR_fam"/>
</dbReference>
<reference evidence="5 6" key="1">
    <citation type="submission" date="2016-01" db="EMBL/GenBank/DDBJ databases">
        <title>The new phylogeny of the genus Mycobacterium.</title>
        <authorList>
            <person name="Tarcisio F."/>
            <person name="Conor M."/>
            <person name="Antonella G."/>
            <person name="Elisabetta G."/>
            <person name="Giulia F.S."/>
            <person name="Sara T."/>
            <person name="Anna F."/>
            <person name="Clotilde B."/>
            <person name="Roberto B."/>
            <person name="Veronica D.S."/>
            <person name="Fabio R."/>
            <person name="Monica P."/>
            <person name="Olivier J."/>
            <person name="Enrico T."/>
            <person name="Nicola S."/>
        </authorList>
    </citation>
    <scope>NUCLEOTIDE SEQUENCE [LARGE SCALE GENOMIC DNA]</scope>
    <source>
        <strain evidence="5 6">ATCC 700010</strain>
    </source>
</reference>
<comment type="caution">
    <text evidence="5">The sequence shown here is derived from an EMBL/GenBank/DDBJ whole genome shotgun (WGS) entry which is preliminary data.</text>
</comment>
<dbReference type="InterPro" id="IPR023985">
    <property type="entry name" value="SDR_subfam_1"/>
</dbReference>
<organism evidence="5 6">
    <name type="scientific">Mycolicibacterium wolinskyi</name>
    <dbReference type="NCBI Taxonomy" id="59750"/>
    <lineage>
        <taxon>Bacteria</taxon>
        <taxon>Bacillati</taxon>
        <taxon>Actinomycetota</taxon>
        <taxon>Actinomycetes</taxon>
        <taxon>Mycobacteriales</taxon>
        <taxon>Mycobacteriaceae</taxon>
        <taxon>Mycolicibacterium</taxon>
    </lineage>
</organism>
<dbReference type="PRINTS" id="PR00081">
    <property type="entry name" value="GDHRDH"/>
</dbReference>
<evidence type="ECO:0000313" key="5">
    <source>
        <dbReference type="EMBL" id="ORX09146.1"/>
    </source>
</evidence>
<evidence type="ECO:0000256" key="3">
    <source>
        <dbReference type="ARBA" id="ARBA00023027"/>
    </source>
</evidence>
<dbReference type="PRINTS" id="PR00080">
    <property type="entry name" value="SDRFAMILY"/>
</dbReference>
<name>A0A1X2EST6_9MYCO</name>
<dbReference type="FunFam" id="3.40.50.720:FF:000084">
    <property type="entry name" value="Short-chain dehydrogenase reductase"/>
    <property type="match status" value="1"/>
</dbReference>
<dbReference type="AlphaFoldDB" id="A0A1X2EST6"/>
<dbReference type="Gene3D" id="3.40.50.720">
    <property type="entry name" value="NAD(P)-binding Rossmann-like Domain"/>
    <property type="match status" value="1"/>
</dbReference>
<sequence length="290" mass="30906">MPRLDGKVALITGAARGQGRSHALRLAEEGADIIALDICRQIDTVPYPMADSDDLVTTVDLVRSRGRRIFAAEADVRDLSALEAAVDHGVSELGRLDIVVANAGTLNDTAPLWELSEQQFQDQLDVNLTGVWKTIKATVPTLLRQNEGGAVILISSISGLTVELNVGHYAASKHGVNGLMRTLSGELAPYGIRVNSINPTNVNTSMINNPRYNRLFAGGKDGATQEDALPALTAMHALPVPFLDPIDVSNAVVYLAGEDGRYITGTAHTIDAGALNPFKAPHLLMDTAVR</sequence>
<dbReference type="InterPro" id="IPR036291">
    <property type="entry name" value="NAD(P)-bd_dom_sf"/>
</dbReference>
<comment type="similarity">
    <text evidence="1 4">Belongs to the short-chain dehydrogenases/reductases (SDR) family.</text>
</comment>
<keyword evidence="2" id="KW-0560">Oxidoreductase</keyword>
<protein>
    <submittedName>
        <fullName evidence="5">3-ketoacyl-ACP reductase</fullName>
    </submittedName>
</protein>
<keyword evidence="3" id="KW-0520">NAD</keyword>
<evidence type="ECO:0000313" key="6">
    <source>
        <dbReference type="Proteomes" id="UP000193964"/>
    </source>
</evidence>
<dbReference type="RefSeq" id="WP_085150080.1">
    <property type="nucleotide sequence ID" value="NZ_JACKUA010000029.1"/>
</dbReference>
<accession>A0A1X2EST6</accession>
<dbReference type="OrthoDB" id="5173603at2"/>
<dbReference type="PANTHER" id="PTHR24321:SF8">
    <property type="entry name" value="ESTRADIOL 17-BETA-DEHYDROGENASE 8-RELATED"/>
    <property type="match status" value="1"/>
</dbReference>